<reference evidence="2" key="1">
    <citation type="submission" date="2020-05" db="EMBL/GenBank/DDBJ databases">
        <authorList>
            <person name="Chiriac C."/>
            <person name="Salcher M."/>
            <person name="Ghai R."/>
            <person name="Kavagutti S V."/>
        </authorList>
    </citation>
    <scope>NUCLEOTIDE SEQUENCE</scope>
</reference>
<accession>A0A6J7KRG8</accession>
<keyword evidence="1" id="KW-0812">Transmembrane</keyword>
<dbReference type="EMBL" id="CAFBNO010000051">
    <property type="protein sequence ID" value="CAB4959048.1"/>
    <property type="molecule type" value="Genomic_DNA"/>
</dbReference>
<protein>
    <submittedName>
        <fullName evidence="2">Unannotated protein</fullName>
    </submittedName>
</protein>
<sequence>MNKTKKTGAVWVLIFAYGVLALAALGRSSFELATKFSAAPLPYTLSAVAALFYVLATIALVRQGAFWRKVATWVISFELALVLLIGFATLFDANAFPAKTVWSNFGQGYGFVPLALPILGLIWLRRGEKK</sequence>
<gene>
    <name evidence="2" type="ORF">UFOPK3837_00946</name>
</gene>
<feature type="transmembrane region" description="Helical" evidence="1">
    <location>
        <begin position="105"/>
        <end position="124"/>
    </location>
</feature>
<feature type="transmembrane region" description="Helical" evidence="1">
    <location>
        <begin position="73"/>
        <end position="93"/>
    </location>
</feature>
<organism evidence="2">
    <name type="scientific">freshwater metagenome</name>
    <dbReference type="NCBI Taxonomy" id="449393"/>
    <lineage>
        <taxon>unclassified sequences</taxon>
        <taxon>metagenomes</taxon>
        <taxon>ecological metagenomes</taxon>
    </lineage>
</organism>
<name>A0A6J7KRG8_9ZZZZ</name>
<evidence type="ECO:0000256" key="1">
    <source>
        <dbReference type="SAM" id="Phobius"/>
    </source>
</evidence>
<proteinExistence type="predicted"/>
<keyword evidence="1" id="KW-1133">Transmembrane helix</keyword>
<keyword evidence="1" id="KW-0472">Membrane</keyword>
<evidence type="ECO:0000313" key="2">
    <source>
        <dbReference type="EMBL" id="CAB4959048.1"/>
    </source>
</evidence>
<feature type="transmembrane region" description="Helical" evidence="1">
    <location>
        <begin position="43"/>
        <end position="61"/>
    </location>
</feature>
<dbReference type="AlphaFoldDB" id="A0A6J7KRG8"/>